<name>A0ACA9LSX8_9GLOM</name>
<dbReference type="Proteomes" id="UP000789525">
    <property type="component" value="Unassembled WGS sequence"/>
</dbReference>
<protein>
    <submittedName>
        <fullName evidence="1">15038_t:CDS:1</fullName>
    </submittedName>
</protein>
<evidence type="ECO:0000313" key="2">
    <source>
        <dbReference type="Proteomes" id="UP000789525"/>
    </source>
</evidence>
<accession>A0ACA9LSX8</accession>
<keyword evidence="2" id="KW-1185">Reference proteome</keyword>
<sequence>SELIPAGVNNCNISFPEFTSSTLLIILEYLYMGTITQETLSLNNVVEAYLCSEYFMIPQLEEIIITFLDNALRCSADNNLSARLLTQAAELMLPSAGDAFFRTLYSCLAITSLETIDYENLSEAALRFLLSSINEDDTDEEFVTPEYSVFRYIVLWSAHKVSSSLMTHFELLLPSVDLAERLDAQQLNQLRNLQERRNRKSKNSEIKKSIEPILSPLLSCVNFNLIHPSILANIVEPLGIIPPEILEKAFQWQAQLPPGSGPKRNRGLIAAKPDNLKLHWDQKAHGKKMVLLEHGTVIKSQLRKFGFARTSLPIRGYEIYEWDFIIEEACKHMWIGVCSIKNSKVNYSVWLGGTSYGWVLGSNGYLAHNKGGIVSENSKRNLINYGVKFTKGTRITVHLNMGNRTLSYSVNGINFGEAFRDLPNEVYPAVSIKRPGKIRIQPHKDRSSMSSLG</sequence>
<dbReference type="EMBL" id="CAJVPT010007771">
    <property type="protein sequence ID" value="CAG8544565.1"/>
    <property type="molecule type" value="Genomic_DNA"/>
</dbReference>
<comment type="caution">
    <text evidence="1">The sequence shown here is derived from an EMBL/GenBank/DDBJ whole genome shotgun (WGS) entry which is preliminary data.</text>
</comment>
<organism evidence="1 2">
    <name type="scientific">Acaulospora colombiana</name>
    <dbReference type="NCBI Taxonomy" id="27376"/>
    <lineage>
        <taxon>Eukaryota</taxon>
        <taxon>Fungi</taxon>
        <taxon>Fungi incertae sedis</taxon>
        <taxon>Mucoromycota</taxon>
        <taxon>Glomeromycotina</taxon>
        <taxon>Glomeromycetes</taxon>
        <taxon>Diversisporales</taxon>
        <taxon>Acaulosporaceae</taxon>
        <taxon>Acaulospora</taxon>
    </lineage>
</organism>
<proteinExistence type="predicted"/>
<reference evidence="1" key="1">
    <citation type="submission" date="2021-06" db="EMBL/GenBank/DDBJ databases">
        <authorList>
            <person name="Kallberg Y."/>
            <person name="Tangrot J."/>
            <person name="Rosling A."/>
        </authorList>
    </citation>
    <scope>NUCLEOTIDE SEQUENCE</scope>
    <source>
        <strain evidence="1">CL356</strain>
    </source>
</reference>
<feature type="non-terminal residue" evidence="1">
    <location>
        <position position="1"/>
    </location>
</feature>
<evidence type="ECO:0000313" key="1">
    <source>
        <dbReference type="EMBL" id="CAG8544565.1"/>
    </source>
</evidence>
<gene>
    <name evidence="1" type="ORF">ACOLOM_LOCUS4601</name>
</gene>